<evidence type="ECO:0000313" key="1">
    <source>
        <dbReference type="EMBL" id="CAD7001671.1"/>
    </source>
</evidence>
<organism evidence="1 2">
    <name type="scientific">Ceratitis capitata</name>
    <name type="common">Mediterranean fruit fly</name>
    <name type="synonym">Tephritis capitata</name>
    <dbReference type="NCBI Taxonomy" id="7213"/>
    <lineage>
        <taxon>Eukaryota</taxon>
        <taxon>Metazoa</taxon>
        <taxon>Ecdysozoa</taxon>
        <taxon>Arthropoda</taxon>
        <taxon>Hexapoda</taxon>
        <taxon>Insecta</taxon>
        <taxon>Pterygota</taxon>
        <taxon>Neoptera</taxon>
        <taxon>Endopterygota</taxon>
        <taxon>Diptera</taxon>
        <taxon>Brachycera</taxon>
        <taxon>Muscomorpha</taxon>
        <taxon>Tephritoidea</taxon>
        <taxon>Tephritidae</taxon>
        <taxon>Ceratitis</taxon>
        <taxon>Ceratitis</taxon>
    </lineage>
</organism>
<evidence type="ECO:0000313" key="2">
    <source>
        <dbReference type="Proteomes" id="UP000606786"/>
    </source>
</evidence>
<accession>A0A811USI3</accession>
<gene>
    <name evidence="1" type="ORF">CCAP1982_LOCUS10162</name>
</gene>
<proteinExistence type="predicted"/>
<dbReference type="Proteomes" id="UP000606786">
    <property type="component" value="Unassembled WGS sequence"/>
</dbReference>
<dbReference type="EMBL" id="CAJHJT010000023">
    <property type="protein sequence ID" value="CAD7001671.1"/>
    <property type="molecule type" value="Genomic_DNA"/>
</dbReference>
<dbReference type="AlphaFoldDB" id="A0A811USI3"/>
<sequence>RCQSKGSCAYCNEDDHTLFHVDHRLTPRRQLPPSTALRDPCSQTSKICKSLVKKITWTVLVANLERCEIVMGSSSESRVRFLLTVTIIQEIGSKTPARHLNSSVAEKFTNVKLAD</sequence>
<protein>
    <submittedName>
        <fullName evidence="1">(Mediterranean fruit fly) hypothetical protein</fullName>
    </submittedName>
</protein>
<name>A0A811USI3_CERCA</name>
<feature type="non-terminal residue" evidence="1">
    <location>
        <position position="1"/>
    </location>
</feature>
<reference evidence="1" key="1">
    <citation type="submission" date="2020-11" db="EMBL/GenBank/DDBJ databases">
        <authorList>
            <person name="Whitehead M."/>
        </authorList>
    </citation>
    <scope>NUCLEOTIDE SEQUENCE</scope>
    <source>
        <strain evidence="1">EGII</strain>
    </source>
</reference>
<keyword evidence="2" id="KW-1185">Reference proteome</keyword>
<comment type="caution">
    <text evidence="1">The sequence shown here is derived from an EMBL/GenBank/DDBJ whole genome shotgun (WGS) entry which is preliminary data.</text>
</comment>